<protein>
    <submittedName>
        <fullName evidence="2">GNAT family N-acetyltransferase</fullName>
    </submittedName>
</protein>
<dbReference type="SUPFAM" id="SSF55729">
    <property type="entry name" value="Acyl-CoA N-acyltransferases (Nat)"/>
    <property type="match status" value="1"/>
</dbReference>
<feature type="domain" description="N-acetyltransferase" evidence="1">
    <location>
        <begin position="165"/>
        <end position="305"/>
    </location>
</feature>
<dbReference type="OrthoDB" id="4153463at2"/>
<dbReference type="RefSeq" id="WP_108908633.1">
    <property type="nucleotide sequence ID" value="NZ_CP029188.1"/>
</dbReference>
<evidence type="ECO:0000259" key="1">
    <source>
        <dbReference type="PROSITE" id="PS51186"/>
    </source>
</evidence>
<sequence length="305" mass="32451">MTLHGRLAVKRPADVPVDSLVRLVRSYEEHITGVATCTHEDILLETSNPGYEENSWCLTGPGDVVLAWAALTPRGDVLDAALTSMPGPHGESAARTLLCLLLDRADELVRERGRPCTVTVGGVLRGDLVVPSLLREAGFVHGATAGQYDIDLAVPPLPPLLPDGGSIRPAGPHDAAALHMLHLRSMTQGPKTEDAAYFRARLRRLRESGGVALLLEVRGHPVGHVLAQSAVGEGRVLDLGVAPAYRGLDIGLALLTAALAELRGLGAARALFTLDTGDLHDHEALHRVLTVRGARFVSRFNKIAV</sequence>
<name>A0A2S1T268_9ACTN</name>
<dbReference type="InterPro" id="IPR000182">
    <property type="entry name" value="GNAT_dom"/>
</dbReference>
<dbReference type="KEGG" id="stir:DDW44_31155"/>
<accession>A0A2S1T268</accession>
<proteinExistence type="predicted"/>
<keyword evidence="2" id="KW-0808">Transferase</keyword>
<dbReference type="Proteomes" id="UP000244900">
    <property type="component" value="Chromosome"/>
</dbReference>
<dbReference type="Pfam" id="PF00583">
    <property type="entry name" value="Acetyltransf_1"/>
    <property type="match status" value="1"/>
</dbReference>
<dbReference type="EMBL" id="CP029188">
    <property type="protein sequence ID" value="AWI32773.1"/>
    <property type="molecule type" value="Genomic_DNA"/>
</dbReference>
<organism evidence="2 3">
    <name type="scientific">Streptomyces tirandamycinicus</name>
    <dbReference type="NCBI Taxonomy" id="2174846"/>
    <lineage>
        <taxon>Bacteria</taxon>
        <taxon>Bacillati</taxon>
        <taxon>Actinomycetota</taxon>
        <taxon>Actinomycetes</taxon>
        <taxon>Kitasatosporales</taxon>
        <taxon>Streptomycetaceae</taxon>
        <taxon>Streptomyces</taxon>
    </lineage>
</organism>
<evidence type="ECO:0000313" key="3">
    <source>
        <dbReference type="Proteomes" id="UP000244900"/>
    </source>
</evidence>
<keyword evidence="3" id="KW-1185">Reference proteome</keyword>
<evidence type="ECO:0000313" key="2">
    <source>
        <dbReference type="EMBL" id="AWI32773.1"/>
    </source>
</evidence>
<gene>
    <name evidence="2" type="ORF">DDW44_31155</name>
</gene>
<dbReference type="PROSITE" id="PS51186">
    <property type="entry name" value="GNAT"/>
    <property type="match status" value="1"/>
</dbReference>
<reference evidence="2 3" key="1">
    <citation type="submission" date="2018-05" db="EMBL/GenBank/DDBJ databases">
        <title>Complete genome sequence of sponge-derived Streptomyces sp. HNM0039.</title>
        <authorList>
            <person name="Huang X."/>
            <person name="Zhou S."/>
        </authorList>
    </citation>
    <scope>NUCLEOTIDE SEQUENCE [LARGE SCALE GENOMIC DNA]</scope>
    <source>
        <strain evidence="2 3">HNM0039</strain>
    </source>
</reference>
<dbReference type="Gene3D" id="3.40.630.30">
    <property type="match status" value="1"/>
</dbReference>
<dbReference type="InterPro" id="IPR016181">
    <property type="entry name" value="Acyl_CoA_acyltransferase"/>
</dbReference>
<dbReference type="GO" id="GO:0016747">
    <property type="term" value="F:acyltransferase activity, transferring groups other than amino-acyl groups"/>
    <property type="evidence" value="ECO:0007669"/>
    <property type="project" value="InterPro"/>
</dbReference>
<dbReference type="AlphaFoldDB" id="A0A2S1T268"/>